<feature type="transmembrane region" description="Helical" evidence="1">
    <location>
        <begin position="239"/>
        <end position="256"/>
    </location>
</feature>
<gene>
    <name evidence="2" type="ORF">EJA06_007305</name>
</gene>
<dbReference type="InterPro" id="IPR010266">
    <property type="entry name" value="NnrS"/>
</dbReference>
<sequence>MINRPNAPAPDSATAVPARKPRLPFANAWFFPAAALYAAFILPCSVLALLGLLPALPGLATPAGHAHEMIFGFALAVIAGYLLGPQPLRFTLTLLGCWLLARVSFLLWPDSWLALASAAVFAAGLAWKVLPRFLGAAKKWRNQTVAPVVAALGLLSAAASSGFGATYDQRVLLEALLLLAALMFFMGGRIIAPAVAGYAQSQGRQLAARVQPNIEGAVLILLGLALVLNLLSWSLTRQLTGAALITAGVLTIIRLLRWQPWHCARPDLLILLLGYTWLALGLLLFGLSTWLPRLPLSATLHALSVGALGSLTFAVMARTRLIYRFRDPAAQPWIQAVALLISLAALARVLPTLLNQSRPGWLLLAAASWSLAFLALTLLLWRCRTAHPDSTRVRPDR</sequence>
<protein>
    <submittedName>
        <fullName evidence="2">NnrS family protein</fullName>
    </submittedName>
</protein>
<dbReference type="EMBL" id="RWYU02000003">
    <property type="protein sequence ID" value="RYJ62664.1"/>
    <property type="molecule type" value="Genomic_DNA"/>
</dbReference>
<feature type="transmembrane region" description="Helical" evidence="1">
    <location>
        <begin position="213"/>
        <end position="233"/>
    </location>
</feature>
<proteinExistence type="predicted"/>
<evidence type="ECO:0000313" key="3">
    <source>
        <dbReference type="Proteomes" id="UP000282800"/>
    </source>
</evidence>
<evidence type="ECO:0000256" key="1">
    <source>
        <dbReference type="SAM" id="Phobius"/>
    </source>
</evidence>
<keyword evidence="1" id="KW-0472">Membrane</keyword>
<dbReference type="Pfam" id="PF05940">
    <property type="entry name" value="NnrS"/>
    <property type="match status" value="1"/>
</dbReference>
<dbReference type="Proteomes" id="UP000282800">
    <property type="component" value="Unassembled WGS sequence"/>
</dbReference>
<feature type="transmembrane region" description="Helical" evidence="1">
    <location>
        <begin position="300"/>
        <end position="321"/>
    </location>
</feature>
<dbReference type="RefSeq" id="WP_126189137.1">
    <property type="nucleotide sequence ID" value="NZ_RWYU02000003.1"/>
</dbReference>
<organism evidence="2 3">
    <name type="scientific">Pseudomonas songnenensis</name>
    <dbReference type="NCBI Taxonomy" id="1176259"/>
    <lineage>
        <taxon>Bacteria</taxon>
        <taxon>Pseudomonadati</taxon>
        <taxon>Pseudomonadota</taxon>
        <taxon>Gammaproteobacteria</taxon>
        <taxon>Pseudomonadales</taxon>
        <taxon>Pseudomonadaceae</taxon>
        <taxon>Pseudomonas</taxon>
    </lineage>
</organism>
<feature type="transmembrane region" description="Helical" evidence="1">
    <location>
        <begin position="333"/>
        <end position="354"/>
    </location>
</feature>
<comment type="caution">
    <text evidence="2">The sequence shown here is derived from an EMBL/GenBank/DDBJ whole genome shotgun (WGS) entry which is preliminary data.</text>
</comment>
<keyword evidence="1" id="KW-0812">Transmembrane</keyword>
<feature type="transmembrane region" description="Helical" evidence="1">
    <location>
        <begin position="90"/>
        <end position="108"/>
    </location>
</feature>
<feature type="transmembrane region" description="Helical" evidence="1">
    <location>
        <begin position="145"/>
        <end position="165"/>
    </location>
</feature>
<feature type="transmembrane region" description="Helical" evidence="1">
    <location>
        <begin position="360"/>
        <end position="381"/>
    </location>
</feature>
<reference evidence="2 3" key="1">
    <citation type="submission" date="2019-01" db="EMBL/GenBank/DDBJ databases">
        <title>High-quality draft genome of. Pseudomonas songnenensis str. L103, a full-fledged denitrifier isolated from 100 meters deep aquifer in a heavily nitrogen fertilized agricultural area.</title>
        <authorList>
            <person name="Liu M."/>
            <person name="Liu B."/>
        </authorList>
    </citation>
    <scope>NUCLEOTIDE SEQUENCE [LARGE SCALE GENOMIC DNA]</scope>
    <source>
        <strain evidence="2 3">L103</strain>
    </source>
</reference>
<feature type="transmembrane region" description="Helical" evidence="1">
    <location>
        <begin position="268"/>
        <end position="288"/>
    </location>
</feature>
<dbReference type="AlphaFoldDB" id="A0A482UGS6"/>
<feature type="transmembrane region" description="Helical" evidence="1">
    <location>
        <begin position="29"/>
        <end position="53"/>
    </location>
</feature>
<feature type="transmembrane region" description="Helical" evidence="1">
    <location>
        <begin position="114"/>
        <end position="133"/>
    </location>
</feature>
<name>A0A482UGS6_9PSED</name>
<dbReference type="OrthoDB" id="6372248at2"/>
<accession>A0A482UGS6</accession>
<keyword evidence="1" id="KW-1133">Transmembrane helix</keyword>
<evidence type="ECO:0000313" key="2">
    <source>
        <dbReference type="EMBL" id="RYJ62664.1"/>
    </source>
</evidence>
<feature type="transmembrane region" description="Helical" evidence="1">
    <location>
        <begin position="65"/>
        <end position="83"/>
    </location>
</feature>
<feature type="transmembrane region" description="Helical" evidence="1">
    <location>
        <begin position="171"/>
        <end position="192"/>
    </location>
</feature>